<evidence type="ECO:0000256" key="2">
    <source>
        <dbReference type="SAM" id="SignalP"/>
    </source>
</evidence>
<keyword evidence="5" id="KW-1185">Reference proteome</keyword>
<dbReference type="AlphaFoldDB" id="A0A370Q746"/>
<sequence>MKNFKLILIFLSITLSANAQDVAWLNTIGGTGHDTASKIVTDASNNVYVLGGFNETVDFDPGAGEFHLTSTSFRDIYLQKLDEDGNFLWAVAFGSSEYEQPVDLLVTENGTIYILGFHSAPIDLDPGAGEFLVTPQGGNDFYIIALNSDGSFNNAKTWGGVGGDFVYGISENTTGELVITGVFQETVDFDPDAPTVNLNAVDGNSYVLTLTTELAFVSVFAFGGPDFVTAYDVLVDTNSNIIITGTYDGTADFDPTVGVEELTSTGGTNYFIAKYTSTQELVWVKGFGNGDFNQRLRGSTIDSENNIVITGGFGGTMDVDPNAGVFEITSQGDSDILIAKFTEAGELSWAKALGSDDFQPDEGFSITTNSQDAVIVSGKFLQTVDFDPGAGTYELTSNGDKEIFILQLDSEGIFMEAYSMGGSLRDVGVAVAVDANDAVILGGTFRDTADLHPGAGVFNRTSNGDADAFLMKLNSLILGTEDNTLQDSEIIAYPNPTSGDFNIVSEGTLGTIEVTIANALGQIVFTSKFQQQKTIQLSLPEATGVYFCTITSKNRSNTIKVIKR</sequence>
<evidence type="ECO:0000313" key="5">
    <source>
        <dbReference type="Proteomes" id="UP000255317"/>
    </source>
</evidence>
<dbReference type="PANTHER" id="PTHR35580">
    <property type="entry name" value="CELL SURFACE GLYCOPROTEIN (S-LAYER PROTEIN)-LIKE PROTEIN"/>
    <property type="match status" value="1"/>
</dbReference>
<organism evidence="4 5">
    <name type="scientific">Marinirhabdus gelatinilytica</name>
    <dbReference type="NCBI Taxonomy" id="1703343"/>
    <lineage>
        <taxon>Bacteria</taxon>
        <taxon>Pseudomonadati</taxon>
        <taxon>Bacteroidota</taxon>
        <taxon>Flavobacteriia</taxon>
        <taxon>Flavobacteriales</taxon>
        <taxon>Flavobacteriaceae</taxon>
    </lineage>
</organism>
<protein>
    <submittedName>
        <fullName evidence="4">Putative secreted protein (Por secretion system target)</fullName>
    </submittedName>
</protein>
<keyword evidence="1 2" id="KW-0732">Signal</keyword>
<dbReference type="Proteomes" id="UP000255317">
    <property type="component" value="Unassembled WGS sequence"/>
</dbReference>
<dbReference type="NCBIfam" id="TIGR04183">
    <property type="entry name" value="Por_Secre_tail"/>
    <property type="match status" value="1"/>
</dbReference>
<dbReference type="InterPro" id="IPR052918">
    <property type="entry name" value="Motility_Chemotaxis_Reg"/>
</dbReference>
<gene>
    <name evidence="4" type="ORF">C8D94_10539</name>
</gene>
<feature type="chain" id="PRO_5016645510" evidence="2">
    <location>
        <begin position="20"/>
        <end position="564"/>
    </location>
</feature>
<accession>A0A370Q746</accession>
<dbReference type="PANTHER" id="PTHR35580:SF1">
    <property type="entry name" value="PHYTASE-LIKE DOMAIN-CONTAINING PROTEIN"/>
    <property type="match status" value="1"/>
</dbReference>
<name>A0A370Q746_9FLAO</name>
<evidence type="ECO:0000259" key="3">
    <source>
        <dbReference type="Pfam" id="PF18962"/>
    </source>
</evidence>
<evidence type="ECO:0000256" key="1">
    <source>
        <dbReference type="ARBA" id="ARBA00022729"/>
    </source>
</evidence>
<comment type="caution">
    <text evidence="4">The sequence shown here is derived from an EMBL/GenBank/DDBJ whole genome shotgun (WGS) entry which is preliminary data.</text>
</comment>
<dbReference type="InterPro" id="IPR026444">
    <property type="entry name" value="Secre_tail"/>
</dbReference>
<feature type="signal peptide" evidence="2">
    <location>
        <begin position="1"/>
        <end position="19"/>
    </location>
</feature>
<dbReference type="EMBL" id="QRAO01000005">
    <property type="protein sequence ID" value="RDK84195.1"/>
    <property type="molecule type" value="Genomic_DNA"/>
</dbReference>
<reference evidence="4 5" key="1">
    <citation type="submission" date="2018-07" db="EMBL/GenBank/DDBJ databases">
        <title>Genomic Encyclopedia of Type Strains, Phase IV (KMG-IV): sequencing the most valuable type-strain genomes for metagenomic binning, comparative biology and taxonomic classification.</title>
        <authorList>
            <person name="Goeker M."/>
        </authorList>
    </citation>
    <scope>NUCLEOTIDE SEQUENCE [LARGE SCALE GENOMIC DNA]</scope>
    <source>
        <strain evidence="4 5">DSM 101478</strain>
    </source>
</reference>
<feature type="domain" description="Secretion system C-terminal sorting" evidence="3">
    <location>
        <begin position="493"/>
        <end position="562"/>
    </location>
</feature>
<evidence type="ECO:0000313" key="4">
    <source>
        <dbReference type="EMBL" id="RDK84195.1"/>
    </source>
</evidence>
<dbReference type="RefSeq" id="WP_115124365.1">
    <property type="nucleotide sequence ID" value="NZ_QRAO01000005.1"/>
</dbReference>
<dbReference type="Pfam" id="PF18962">
    <property type="entry name" value="Por_Secre_tail"/>
    <property type="match status" value="1"/>
</dbReference>
<proteinExistence type="predicted"/>
<dbReference type="OrthoDB" id="9811934at2"/>